<evidence type="ECO:0000256" key="2">
    <source>
        <dbReference type="SAM" id="MobiDB-lite"/>
    </source>
</evidence>
<dbReference type="PRINTS" id="PR00722">
    <property type="entry name" value="CHYMOTRYPSIN"/>
</dbReference>
<dbReference type="EMBL" id="JAHUTJ010065987">
    <property type="protein sequence ID" value="MED6289874.1"/>
    <property type="molecule type" value="Genomic_DNA"/>
</dbReference>
<dbReference type="InterPro" id="IPR018114">
    <property type="entry name" value="TRYPSIN_HIS"/>
</dbReference>
<accession>A0ABU7ETA3</accession>
<comment type="caution">
    <text evidence="5">The sequence shown here is derived from an EMBL/GenBank/DDBJ whole genome shotgun (WGS) entry which is preliminary data.</text>
</comment>
<dbReference type="PANTHER" id="PTHR24271:SF87">
    <property type="entry name" value="ARGININE ESTERASE-LIKE-RELATED"/>
    <property type="match status" value="1"/>
</dbReference>
<dbReference type="InterPro" id="IPR009003">
    <property type="entry name" value="Peptidase_S1_PA"/>
</dbReference>
<dbReference type="PROSITE" id="PS50240">
    <property type="entry name" value="TRYPSIN_DOM"/>
    <property type="match status" value="2"/>
</dbReference>
<proteinExistence type="predicted"/>
<gene>
    <name evidence="5" type="ORF">CHARACLAT_007435</name>
</gene>
<reference evidence="5 6" key="1">
    <citation type="submission" date="2021-06" db="EMBL/GenBank/DDBJ databases">
        <authorList>
            <person name="Palmer J.M."/>
        </authorList>
    </citation>
    <scope>NUCLEOTIDE SEQUENCE [LARGE SCALE GENOMIC DNA]</scope>
    <source>
        <strain evidence="5 6">CL_MEX2019</strain>
        <tissue evidence="5">Muscle</tissue>
    </source>
</reference>
<dbReference type="InterPro" id="IPR001314">
    <property type="entry name" value="Peptidase_S1A"/>
</dbReference>
<feature type="chain" id="PRO_5047377351" description="Peptidase S1 domain-containing protein" evidence="3">
    <location>
        <begin position="23"/>
        <end position="519"/>
    </location>
</feature>
<evidence type="ECO:0000259" key="4">
    <source>
        <dbReference type="PROSITE" id="PS50240"/>
    </source>
</evidence>
<dbReference type="SUPFAM" id="SSF50494">
    <property type="entry name" value="Trypsin-like serine proteases"/>
    <property type="match status" value="2"/>
</dbReference>
<evidence type="ECO:0000313" key="6">
    <source>
        <dbReference type="Proteomes" id="UP001352852"/>
    </source>
</evidence>
<keyword evidence="3" id="KW-0732">Signal</keyword>
<evidence type="ECO:0000256" key="1">
    <source>
        <dbReference type="ARBA" id="ARBA00023157"/>
    </source>
</evidence>
<evidence type="ECO:0000313" key="5">
    <source>
        <dbReference type="EMBL" id="MED6289874.1"/>
    </source>
</evidence>
<dbReference type="PANTHER" id="PTHR24271">
    <property type="entry name" value="KALLIKREIN-RELATED"/>
    <property type="match status" value="1"/>
</dbReference>
<name>A0ABU7ETA3_9TELE</name>
<keyword evidence="1" id="KW-1015">Disulfide bond</keyword>
<feature type="domain" description="Peptidase S1" evidence="4">
    <location>
        <begin position="208"/>
        <end position="454"/>
    </location>
</feature>
<dbReference type="SMART" id="SM00020">
    <property type="entry name" value="Tryp_SPc"/>
    <property type="match status" value="2"/>
</dbReference>
<keyword evidence="6" id="KW-1185">Reference proteome</keyword>
<evidence type="ECO:0000256" key="3">
    <source>
        <dbReference type="SAM" id="SignalP"/>
    </source>
</evidence>
<dbReference type="CDD" id="cd00190">
    <property type="entry name" value="Tryp_SPc"/>
    <property type="match status" value="2"/>
</dbReference>
<dbReference type="Pfam" id="PF00089">
    <property type="entry name" value="Trypsin"/>
    <property type="match status" value="2"/>
</dbReference>
<feature type="signal peptide" evidence="3">
    <location>
        <begin position="1"/>
        <end position="22"/>
    </location>
</feature>
<feature type="domain" description="Peptidase S1" evidence="4">
    <location>
        <begin position="25"/>
        <end position="216"/>
    </location>
</feature>
<protein>
    <recommendedName>
        <fullName evidence="4">Peptidase S1 domain-containing protein</fullName>
    </recommendedName>
</protein>
<organism evidence="5 6">
    <name type="scientific">Characodon lateralis</name>
    <dbReference type="NCBI Taxonomy" id="208331"/>
    <lineage>
        <taxon>Eukaryota</taxon>
        <taxon>Metazoa</taxon>
        <taxon>Chordata</taxon>
        <taxon>Craniata</taxon>
        <taxon>Vertebrata</taxon>
        <taxon>Euteleostomi</taxon>
        <taxon>Actinopterygii</taxon>
        <taxon>Neopterygii</taxon>
        <taxon>Teleostei</taxon>
        <taxon>Neoteleostei</taxon>
        <taxon>Acanthomorphata</taxon>
        <taxon>Ovalentaria</taxon>
        <taxon>Atherinomorphae</taxon>
        <taxon>Cyprinodontiformes</taxon>
        <taxon>Goodeidae</taxon>
        <taxon>Characodon</taxon>
    </lineage>
</organism>
<feature type="compositionally biased region" description="Basic and acidic residues" evidence="2">
    <location>
        <begin position="498"/>
        <end position="509"/>
    </location>
</feature>
<dbReference type="Gene3D" id="2.40.10.10">
    <property type="entry name" value="Trypsin-like serine proteases"/>
    <property type="match status" value="3"/>
</dbReference>
<dbReference type="Proteomes" id="UP001352852">
    <property type="component" value="Unassembled WGS sequence"/>
</dbReference>
<sequence>MFGLNEFQRFLALIFLRQTVYGSNIIHGNKTPANSMQYMVSVQSNGHHVCGGFLISEDFVVTAAHCSIPTPDVVVVGNQDLERANIKKIKIEYTCKYPTYKDVGYGDDIMLVKLSERVNNGVKTIPIPTFDIFLDDNQICSVAGWGITEAHKLSHDLRVTNVSIINPNVCSRQWDYTLPPNVICAGGYGTNKGFCQGDSGGPLVCNGIAVGVVSFNRSRNCNYPDVPNIYTDISKYRHWLIRAVKEKRLQNKWGHVCGGFLVSEDFVITAAHCFKEEPEHVILGTQNLWRWNTEPRYIEYMCKHPAYQSVGQGDDLMLLKLYGKAPLNNGVTTIPLPALEINLKENLICSVAGWGKTENGSGVDVLRAVNVSLINRQTCQKVWGNNFPSNVICAGGYGTDKGFCQGDSGGPLVCEGIAVGVVSFNKYETCKYPDVPNVYTDISKHLKWINNIMKAKTCFSIKIYNSECEEPQTCLLGPGTDTEEIQAIDIQRPPRAQEPQEIHRRDYHNNHKGAVQDLT</sequence>
<feature type="region of interest" description="Disordered" evidence="2">
    <location>
        <begin position="493"/>
        <end position="519"/>
    </location>
</feature>
<dbReference type="PROSITE" id="PS00134">
    <property type="entry name" value="TRYPSIN_HIS"/>
    <property type="match status" value="1"/>
</dbReference>
<dbReference type="InterPro" id="IPR001254">
    <property type="entry name" value="Trypsin_dom"/>
</dbReference>
<dbReference type="InterPro" id="IPR043504">
    <property type="entry name" value="Peptidase_S1_PA_chymotrypsin"/>
</dbReference>